<sequence length="124" mass="13526">MSILPDVELFGGLVIGDGGSATLPSGPFGGLSSTDEKKELLTAFNGREYVFKAFSMKHTSRGFSDSHVFLLCLSVARQTSAEETVQLADRKLWLWSVEVSAYAYEQAESYAKRIGASKYFGVTN</sequence>
<evidence type="ECO:0000313" key="1">
    <source>
        <dbReference type="EMBL" id="VDO62319.1"/>
    </source>
</evidence>
<evidence type="ECO:0000313" key="3">
    <source>
        <dbReference type="WBParaSite" id="HPLM_0001690701-mRNA-1"/>
    </source>
</evidence>
<name>A0A158QR91_HAEPC</name>
<dbReference type="WBParaSite" id="HPLM_0001690701-mRNA-1">
    <property type="protein sequence ID" value="HPLM_0001690701-mRNA-1"/>
    <property type="gene ID" value="HPLM_0001690701"/>
</dbReference>
<keyword evidence="2" id="KW-1185">Reference proteome</keyword>
<reference evidence="1 2" key="2">
    <citation type="submission" date="2018-11" db="EMBL/GenBank/DDBJ databases">
        <authorList>
            <consortium name="Pathogen Informatics"/>
        </authorList>
    </citation>
    <scope>NUCLEOTIDE SEQUENCE [LARGE SCALE GENOMIC DNA]</scope>
    <source>
        <strain evidence="1 2">MHpl1</strain>
    </source>
</reference>
<dbReference type="Proteomes" id="UP000268014">
    <property type="component" value="Unassembled WGS sequence"/>
</dbReference>
<organism evidence="3">
    <name type="scientific">Haemonchus placei</name>
    <name type="common">Barber's pole worm</name>
    <dbReference type="NCBI Taxonomy" id="6290"/>
    <lineage>
        <taxon>Eukaryota</taxon>
        <taxon>Metazoa</taxon>
        <taxon>Ecdysozoa</taxon>
        <taxon>Nematoda</taxon>
        <taxon>Chromadorea</taxon>
        <taxon>Rhabditida</taxon>
        <taxon>Rhabditina</taxon>
        <taxon>Rhabditomorpha</taxon>
        <taxon>Strongyloidea</taxon>
        <taxon>Trichostrongylidae</taxon>
        <taxon>Haemonchus</taxon>
    </lineage>
</organism>
<dbReference type="AlphaFoldDB" id="A0A158QR91"/>
<evidence type="ECO:0000313" key="2">
    <source>
        <dbReference type="Proteomes" id="UP000268014"/>
    </source>
</evidence>
<reference evidence="3" key="1">
    <citation type="submission" date="2016-04" db="UniProtKB">
        <authorList>
            <consortium name="WormBaseParasite"/>
        </authorList>
    </citation>
    <scope>IDENTIFICATION</scope>
</reference>
<dbReference type="EMBL" id="UZAF01019648">
    <property type="protein sequence ID" value="VDO62319.1"/>
    <property type="molecule type" value="Genomic_DNA"/>
</dbReference>
<proteinExistence type="predicted"/>
<accession>A0A158QR91</accession>
<gene>
    <name evidence="1" type="ORF">HPLM_LOCUS16899</name>
</gene>
<protein>
    <submittedName>
        <fullName evidence="3">PIPK domain-containing protein</fullName>
    </submittedName>
</protein>